<evidence type="ECO:0000313" key="4">
    <source>
        <dbReference type="EMBL" id="KAG7094391.1"/>
    </source>
</evidence>
<sequence>MRGKLPTEGNFVTVSTVVASPASRGSVQLHSSDPFDDPFIDPNFYGSKFDMTVMKEAIYAARRFTAARSWDSYILKPSFNATTEAEIEDMIRDTTWTISHPVGMAAMSAKSADYGVVDPDLRVKGIRSGLRVIDGSVFVS</sequence>
<dbReference type="RefSeq" id="XP_043010861.1">
    <property type="nucleotide sequence ID" value="XM_043152774.1"/>
</dbReference>
<dbReference type="GO" id="GO:0016614">
    <property type="term" value="F:oxidoreductase activity, acting on CH-OH group of donors"/>
    <property type="evidence" value="ECO:0007669"/>
    <property type="project" value="InterPro"/>
</dbReference>
<evidence type="ECO:0000256" key="2">
    <source>
        <dbReference type="ARBA" id="ARBA00010790"/>
    </source>
</evidence>
<reference evidence="4" key="1">
    <citation type="journal article" date="2021" name="Genome Biol. Evol.">
        <title>The assembled and annotated genome of the fairy-ring fungus Marasmius oreades.</title>
        <authorList>
            <person name="Hiltunen M."/>
            <person name="Ament-Velasquez S.L."/>
            <person name="Johannesson H."/>
        </authorList>
    </citation>
    <scope>NUCLEOTIDE SEQUENCE</scope>
    <source>
        <strain evidence="4">03SP1</strain>
    </source>
</reference>
<evidence type="ECO:0000256" key="1">
    <source>
        <dbReference type="ARBA" id="ARBA00001974"/>
    </source>
</evidence>
<accession>A0A9P7S2R7</accession>
<evidence type="ECO:0000313" key="5">
    <source>
        <dbReference type="Proteomes" id="UP001049176"/>
    </source>
</evidence>
<evidence type="ECO:0000259" key="3">
    <source>
        <dbReference type="Pfam" id="PF05199"/>
    </source>
</evidence>
<dbReference type="Pfam" id="PF05199">
    <property type="entry name" value="GMC_oxred_C"/>
    <property type="match status" value="1"/>
</dbReference>
<keyword evidence="5" id="KW-1185">Reference proteome</keyword>
<protein>
    <recommendedName>
        <fullName evidence="3">Glucose-methanol-choline oxidoreductase C-terminal domain-containing protein</fullName>
    </recommendedName>
</protein>
<dbReference type="Gene3D" id="3.50.50.60">
    <property type="entry name" value="FAD/NAD(P)-binding domain"/>
    <property type="match status" value="1"/>
</dbReference>
<dbReference type="InterPro" id="IPR007867">
    <property type="entry name" value="GMC_OxRtase_C"/>
</dbReference>
<proteinExistence type="inferred from homology"/>
<dbReference type="PANTHER" id="PTHR11552:SF147">
    <property type="entry name" value="CHOLINE DEHYDROGENASE, MITOCHONDRIAL"/>
    <property type="match status" value="1"/>
</dbReference>
<dbReference type="SUPFAM" id="SSF54373">
    <property type="entry name" value="FAD-linked reductases, C-terminal domain"/>
    <property type="match status" value="1"/>
</dbReference>
<organism evidence="4 5">
    <name type="scientific">Marasmius oreades</name>
    <name type="common">fairy-ring Marasmius</name>
    <dbReference type="NCBI Taxonomy" id="181124"/>
    <lineage>
        <taxon>Eukaryota</taxon>
        <taxon>Fungi</taxon>
        <taxon>Dikarya</taxon>
        <taxon>Basidiomycota</taxon>
        <taxon>Agaricomycotina</taxon>
        <taxon>Agaricomycetes</taxon>
        <taxon>Agaricomycetidae</taxon>
        <taxon>Agaricales</taxon>
        <taxon>Marasmiineae</taxon>
        <taxon>Marasmiaceae</taxon>
        <taxon>Marasmius</taxon>
    </lineage>
</organism>
<dbReference type="PANTHER" id="PTHR11552">
    <property type="entry name" value="GLUCOSE-METHANOL-CHOLINE GMC OXIDOREDUCTASE"/>
    <property type="match status" value="1"/>
</dbReference>
<gene>
    <name evidence="4" type="ORF">E1B28_007991</name>
</gene>
<dbReference type="KEGG" id="more:E1B28_007991"/>
<dbReference type="GeneID" id="66077067"/>
<comment type="cofactor">
    <cofactor evidence="1">
        <name>FAD</name>
        <dbReference type="ChEBI" id="CHEBI:57692"/>
    </cofactor>
</comment>
<dbReference type="GO" id="GO:0050660">
    <property type="term" value="F:flavin adenine dinucleotide binding"/>
    <property type="evidence" value="ECO:0007669"/>
    <property type="project" value="InterPro"/>
</dbReference>
<feature type="domain" description="Glucose-methanol-choline oxidoreductase C-terminal" evidence="3">
    <location>
        <begin position="21"/>
        <end position="138"/>
    </location>
</feature>
<name>A0A9P7S2R7_9AGAR</name>
<dbReference type="Gene3D" id="3.30.560.10">
    <property type="entry name" value="Glucose Oxidase, domain 3"/>
    <property type="match status" value="1"/>
</dbReference>
<comment type="similarity">
    <text evidence="2">Belongs to the GMC oxidoreductase family.</text>
</comment>
<dbReference type="AlphaFoldDB" id="A0A9P7S2R7"/>
<dbReference type="InterPro" id="IPR012132">
    <property type="entry name" value="GMC_OxRdtase"/>
</dbReference>
<dbReference type="InterPro" id="IPR036188">
    <property type="entry name" value="FAD/NAD-bd_sf"/>
</dbReference>
<dbReference type="OrthoDB" id="269227at2759"/>
<dbReference type="EMBL" id="CM032184">
    <property type="protein sequence ID" value="KAG7094391.1"/>
    <property type="molecule type" value="Genomic_DNA"/>
</dbReference>
<dbReference type="Proteomes" id="UP001049176">
    <property type="component" value="Chromosome 4"/>
</dbReference>
<comment type="caution">
    <text evidence="4">The sequence shown here is derived from an EMBL/GenBank/DDBJ whole genome shotgun (WGS) entry which is preliminary data.</text>
</comment>